<reference evidence="5 6" key="1">
    <citation type="submission" date="2006-02" db="EMBL/GenBank/DDBJ databases">
        <authorList>
            <person name="Pinhassi J."/>
            <person name="Pedros-Alio C."/>
            <person name="Ferriera S."/>
            <person name="Johnson J."/>
            <person name="Kravitz S."/>
            <person name="Halpern A."/>
            <person name="Remington K."/>
            <person name="Beeson K."/>
            <person name="Tran B."/>
            <person name="Rogers Y.-H."/>
            <person name="Friedman R."/>
            <person name="Venter J.C."/>
        </authorList>
    </citation>
    <scope>NUCLEOTIDE SEQUENCE [LARGE SCALE GENOMIC DNA]</scope>
    <source>
        <strain evidence="5 6">MED297</strain>
    </source>
</reference>
<dbReference type="GO" id="GO:0005737">
    <property type="term" value="C:cytoplasm"/>
    <property type="evidence" value="ECO:0007669"/>
    <property type="project" value="TreeGrafter"/>
</dbReference>
<evidence type="ECO:0000313" key="5">
    <source>
        <dbReference type="EMBL" id="EAR07863.1"/>
    </source>
</evidence>
<proteinExistence type="inferred from homology"/>
<evidence type="ECO:0000256" key="3">
    <source>
        <dbReference type="ARBA" id="ARBA00038502"/>
    </source>
</evidence>
<evidence type="ECO:0000256" key="1">
    <source>
        <dbReference type="ARBA" id="ARBA00022679"/>
    </source>
</evidence>
<keyword evidence="1 5" id="KW-0808">Transferase</keyword>
<dbReference type="InterPro" id="IPR051531">
    <property type="entry name" value="N-acetyltransferase"/>
</dbReference>
<keyword evidence="6" id="KW-1185">Reference proteome</keyword>
<dbReference type="STRING" id="314283.MED297_08586"/>
<dbReference type="OrthoDB" id="9801669at2"/>
<dbReference type="Gene3D" id="3.40.630.30">
    <property type="match status" value="1"/>
</dbReference>
<comment type="similarity">
    <text evidence="3">Belongs to the acetyltransferase family. RimJ subfamily.</text>
</comment>
<dbReference type="InterPro" id="IPR016181">
    <property type="entry name" value="Acyl_CoA_acyltransferase"/>
</dbReference>
<dbReference type="SUPFAM" id="SSF55729">
    <property type="entry name" value="Acyl-CoA N-acyltransferases (Nat)"/>
    <property type="match status" value="1"/>
</dbReference>
<dbReference type="PANTHER" id="PTHR43792">
    <property type="entry name" value="GNAT FAMILY, PUTATIVE (AFU_ORTHOLOGUE AFUA_3G00765)-RELATED-RELATED"/>
    <property type="match status" value="1"/>
</dbReference>
<dbReference type="RefSeq" id="WP_008045872.1">
    <property type="nucleotide sequence ID" value="NZ_CH724152.1"/>
</dbReference>
<feature type="domain" description="N-acetyltransferase" evidence="4">
    <location>
        <begin position="15"/>
        <end position="177"/>
    </location>
</feature>
<evidence type="ECO:0000313" key="6">
    <source>
        <dbReference type="Proteomes" id="UP000005953"/>
    </source>
</evidence>
<comment type="caution">
    <text evidence="5">The sequence shown here is derived from an EMBL/GenBank/DDBJ whole genome shotgun (WGS) entry which is preliminary data.</text>
</comment>
<sequence>MTHSLLLHTSRLTIVGISDINTRDLIDYFTLNREHLRFAGGRVPETPEEVRAVRDNWLTQVQEGREVRFFLLQEEQLIGVAGISNIVRGAFQAAYLGYNLAEHCQGQGLMTEALEEIVAFAFSALNLHRLMANYRPDNVASERVLQKLGFVREGMARDYLRVDGEWADHVLTALTNPSWREN</sequence>
<dbReference type="EMBL" id="AAOE01000030">
    <property type="protein sequence ID" value="EAR07863.1"/>
    <property type="molecule type" value="Genomic_DNA"/>
</dbReference>
<protein>
    <submittedName>
        <fullName evidence="5">Ribosomal-protein-alanine N-acetyltransferase</fullName>
    </submittedName>
</protein>
<accession>A4BJ18</accession>
<keyword evidence="2" id="KW-0012">Acyltransferase</keyword>
<dbReference type="Proteomes" id="UP000005953">
    <property type="component" value="Unassembled WGS sequence"/>
</dbReference>
<name>A4BJ18_9GAMM</name>
<dbReference type="GO" id="GO:0008999">
    <property type="term" value="F:protein-N-terminal-alanine acetyltransferase activity"/>
    <property type="evidence" value="ECO:0007669"/>
    <property type="project" value="TreeGrafter"/>
</dbReference>
<gene>
    <name evidence="5" type="ORF">MED297_08586</name>
</gene>
<dbReference type="InterPro" id="IPR000182">
    <property type="entry name" value="GNAT_dom"/>
</dbReference>
<evidence type="ECO:0000256" key="2">
    <source>
        <dbReference type="ARBA" id="ARBA00023315"/>
    </source>
</evidence>
<dbReference type="PANTHER" id="PTHR43792:SF8">
    <property type="entry name" value="[RIBOSOMAL PROTEIN US5]-ALANINE N-ACETYLTRANSFERASE"/>
    <property type="match status" value="1"/>
</dbReference>
<dbReference type="Pfam" id="PF13302">
    <property type="entry name" value="Acetyltransf_3"/>
    <property type="match status" value="1"/>
</dbReference>
<dbReference type="AlphaFoldDB" id="A4BJ18"/>
<dbReference type="PROSITE" id="PS51186">
    <property type="entry name" value="GNAT"/>
    <property type="match status" value="1"/>
</dbReference>
<evidence type="ECO:0000259" key="4">
    <source>
        <dbReference type="PROSITE" id="PS51186"/>
    </source>
</evidence>
<dbReference type="HOGENOM" id="CLU_013985_40_1_6"/>
<organism evidence="5 6">
    <name type="scientific">Reinekea blandensis MED297</name>
    <dbReference type="NCBI Taxonomy" id="314283"/>
    <lineage>
        <taxon>Bacteria</taxon>
        <taxon>Pseudomonadati</taxon>
        <taxon>Pseudomonadota</taxon>
        <taxon>Gammaproteobacteria</taxon>
        <taxon>Oceanospirillales</taxon>
        <taxon>Saccharospirillaceae</taxon>
        <taxon>Reinekea</taxon>
    </lineage>
</organism>